<dbReference type="Proteomes" id="UP000236000">
    <property type="component" value="Unassembled WGS sequence"/>
</dbReference>
<proteinExistence type="inferred from homology"/>
<dbReference type="SUPFAM" id="SSF51735">
    <property type="entry name" value="NAD(P)-binding Rossmann-fold domains"/>
    <property type="match status" value="1"/>
</dbReference>
<evidence type="ECO:0000313" key="5">
    <source>
        <dbReference type="Proteomes" id="UP000236000"/>
    </source>
</evidence>
<sequence length="664" mass="74822">MFVFMTETHSPISKFLYYARHYLLNASGKFIFLLDLGLSSLVTMLACYYGEWIYKGDWVDKHVGAALLFDFFVTGIMLWRSGVYKTLVRFTTMKDLQKLMAAILLASVLLCLFNIVLWPTYYKGHVVCAIFNFVFTFLVLIGCRMACIGGRRWLEHLNSTESVSSITTTGRKRIALVGKLDACLLKASLIRSLKSEEYEVVGILTSAPEADGKEIRGIPIRLIKEAAEVETALNVFQASGVIFVGKGEILGEKKLADVCLEKGIELMVSHDLFQSFHEYSGVAVDEVQIEDLMEREEISIDTEKISGGIRDKVVMVTGAAGSIGSELVRQLCRFAPRRIVLLDHAETPLWLVRQEVEKLYPRVSVATSITNVCHRRQLEESMKLYRPELIFHAAAYKHVPLMEENPCTAVVNNVKGVMHLASLAAKYGVQRFVMVSTDKAVNPTSVMGATKRLAEMYVQSLGEHLAQKYGKGSTVFITTRFGNVLGSAGSVIPLFKEQIKKGGPVTVTHPEMIRYFMTIPEACHLILQANAMGKGGEIFVFDMGEQVKIVELAKKMIRLAGLSPLKDIRIVFTGLRPGEKLYEELLTDYEHTLETPHQRIRIFETRKYDMSELKEAFEELVRHAESSNLEETIRAMKQLIPEYKSNNSPYQKYDYLDLKKPLSI</sequence>
<keyword evidence="2" id="KW-1133">Transmembrane helix</keyword>
<evidence type="ECO:0000313" key="4">
    <source>
        <dbReference type="EMBL" id="PNC17827.1"/>
    </source>
</evidence>
<dbReference type="Pfam" id="PF02719">
    <property type="entry name" value="Polysacc_synt_2"/>
    <property type="match status" value="1"/>
</dbReference>
<name>A0A2N8HD59_9BACT</name>
<evidence type="ECO:0000259" key="3">
    <source>
        <dbReference type="Pfam" id="PF02719"/>
    </source>
</evidence>
<keyword evidence="2" id="KW-0472">Membrane</keyword>
<dbReference type="Gene3D" id="3.40.50.720">
    <property type="entry name" value="NAD(P)-binding Rossmann-like Domain"/>
    <property type="match status" value="2"/>
</dbReference>
<dbReference type="InterPro" id="IPR036291">
    <property type="entry name" value="NAD(P)-bd_dom_sf"/>
</dbReference>
<dbReference type="OrthoDB" id="9803111at2"/>
<evidence type="ECO:0000256" key="2">
    <source>
        <dbReference type="SAM" id="Phobius"/>
    </source>
</evidence>
<dbReference type="InterPro" id="IPR003869">
    <property type="entry name" value="Polysac_CapD-like"/>
</dbReference>
<gene>
    <name evidence="4" type="ORF">CXU22_08805</name>
</gene>
<dbReference type="EMBL" id="PJKA01000012">
    <property type="protein sequence ID" value="PNC17827.1"/>
    <property type="molecule type" value="Genomic_DNA"/>
</dbReference>
<evidence type="ECO:0000256" key="1">
    <source>
        <dbReference type="ARBA" id="ARBA00007430"/>
    </source>
</evidence>
<organism evidence="4 5">
    <name type="scientific">Akkermansia muciniphila</name>
    <dbReference type="NCBI Taxonomy" id="239935"/>
    <lineage>
        <taxon>Bacteria</taxon>
        <taxon>Pseudomonadati</taxon>
        <taxon>Verrucomicrobiota</taxon>
        <taxon>Verrucomicrobiia</taxon>
        <taxon>Verrucomicrobiales</taxon>
        <taxon>Akkermansiaceae</taxon>
        <taxon>Akkermansia</taxon>
    </lineage>
</organism>
<dbReference type="InterPro" id="IPR051203">
    <property type="entry name" value="Polysaccharide_Synthase-Rel"/>
</dbReference>
<comment type="caution">
    <text evidence="4">The sequence shown here is derived from an EMBL/GenBank/DDBJ whole genome shotgun (WGS) entry which is preliminary data.</text>
</comment>
<protein>
    <submittedName>
        <fullName evidence="4">Polysaccharide biosynthesis protein</fullName>
    </submittedName>
</protein>
<comment type="similarity">
    <text evidence="1">Belongs to the polysaccharide synthase family.</text>
</comment>
<dbReference type="PANTHER" id="PTHR43318">
    <property type="entry name" value="UDP-N-ACETYLGLUCOSAMINE 4,6-DEHYDRATASE"/>
    <property type="match status" value="1"/>
</dbReference>
<dbReference type="CDD" id="cd05237">
    <property type="entry name" value="UDP_invert_4-6DH_SDR_e"/>
    <property type="match status" value="1"/>
</dbReference>
<feature type="transmembrane region" description="Helical" evidence="2">
    <location>
        <begin position="62"/>
        <end position="79"/>
    </location>
</feature>
<feature type="transmembrane region" description="Helical" evidence="2">
    <location>
        <begin position="124"/>
        <end position="143"/>
    </location>
</feature>
<reference evidence="4 5" key="1">
    <citation type="journal article" date="2017" name="BMC Genomics">
        <title>Genome sequencing of 39 Akkermansia muciniphila isolates reveals its population structure, genomic and functional diverisity, and global distribution in mammalian gut microbiotas.</title>
        <authorList>
            <person name="Guo X."/>
            <person name="Li S."/>
            <person name="Zhang J."/>
            <person name="Wu F."/>
            <person name="Li X."/>
            <person name="Wu D."/>
            <person name="Zhang M."/>
            <person name="Ou Z."/>
            <person name="Jie Z."/>
            <person name="Yan Q."/>
            <person name="Li P."/>
            <person name="Yi J."/>
            <person name="Peng Y."/>
        </authorList>
    </citation>
    <scope>NUCLEOTIDE SEQUENCE [LARGE SCALE GENOMIC DNA]</scope>
    <source>
        <strain evidence="4 5">GP24</strain>
    </source>
</reference>
<feature type="domain" description="Polysaccharide biosynthesis protein CapD-like" evidence="3">
    <location>
        <begin position="314"/>
        <end position="602"/>
    </location>
</feature>
<feature type="transmembrane region" description="Helical" evidence="2">
    <location>
        <begin position="99"/>
        <end position="118"/>
    </location>
</feature>
<dbReference type="PANTHER" id="PTHR43318:SF1">
    <property type="entry name" value="POLYSACCHARIDE BIOSYNTHESIS PROTEIN EPSC-RELATED"/>
    <property type="match status" value="1"/>
</dbReference>
<feature type="transmembrane region" description="Helical" evidence="2">
    <location>
        <begin position="30"/>
        <end position="50"/>
    </location>
</feature>
<keyword evidence="2" id="KW-0812">Transmembrane</keyword>
<accession>A0A2N8HD59</accession>
<dbReference type="AlphaFoldDB" id="A0A2N8HD59"/>